<feature type="transmembrane region" description="Helical" evidence="2">
    <location>
        <begin position="156"/>
        <end position="180"/>
    </location>
</feature>
<dbReference type="EMBL" id="MU001641">
    <property type="protein sequence ID" value="KAF2479760.1"/>
    <property type="molecule type" value="Genomic_DNA"/>
</dbReference>
<feature type="transmembrane region" description="Helical" evidence="2">
    <location>
        <begin position="92"/>
        <end position="111"/>
    </location>
</feature>
<feature type="transmembrane region" description="Helical" evidence="2">
    <location>
        <begin position="56"/>
        <end position="80"/>
    </location>
</feature>
<accession>A0A6A6PIA2</accession>
<dbReference type="OrthoDB" id="444631at2759"/>
<protein>
    <recommendedName>
        <fullName evidence="5">Integral membrane protein</fullName>
    </recommendedName>
</protein>
<keyword evidence="2" id="KW-0812">Transmembrane</keyword>
<dbReference type="PANTHER" id="PTHR33048">
    <property type="entry name" value="PTH11-LIKE INTEGRAL MEMBRANE PROTEIN (AFU_ORTHOLOGUE AFUA_5G11245)"/>
    <property type="match status" value="1"/>
</dbReference>
<dbReference type="GeneID" id="54478721"/>
<feature type="transmembrane region" description="Helical" evidence="2">
    <location>
        <begin position="123"/>
        <end position="144"/>
    </location>
</feature>
<keyword evidence="2" id="KW-0472">Membrane</keyword>
<evidence type="ECO:0000313" key="3">
    <source>
        <dbReference type="EMBL" id="KAF2479760.1"/>
    </source>
</evidence>
<feature type="region of interest" description="Disordered" evidence="1">
    <location>
        <begin position="339"/>
        <end position="358"/>
    </location>
</feature>
<evidence type="ECO:0008006" key="5">
    <source>
        <dbReference type="Google" id="ProtNLM"/>
    </source>
</evidence>
<feature type="transmembrane region" description="Helical" evidence="2">
    <location>
        <begin position="21"/>
        <end position="44"/>
    </location>
</feature>
<name>A0A6A6PIA2_9PEZI</name>
<evidence type="ECO:0000313" key="4">
    <source>
        <dbReference type="Proteomes" id="UP000799767"/>
    </source>
</evidence>
<keyword evidence="2" id="KW-1133">Transmembrane helix</keyword>
<evidence type="ECO:0000256" key="1">
    <source>
        <dbReference type="SAM" id="MobiDB-lite"/>
    </source>
</evidence>
<dbReference type="PANTHER" id="PTHR33048:SF47">
    <property type="entry name" value="INTEGRAL MEMBRANE PROTEIN-RELATED"/>
    <property type="match status" value="1"/>
</dbReference>
<feature type="transmembrane region" description="Helical" evidence="2">
    <location>
        <begin position="233"/>
        <end position="254"/>
    </location>
</feature>
<dbReference type="Proteomes" id="UP000799767">
    <property type="component" value="Unassembled WGS sequence"/>
</dbReference>
<proteinExistence type="predicted"/>
<sequence length="358" mass="39179">MATNEADLAPSINPENHGPKIIIVGGIMLAATILMIVIAGFNRFHAKTTHHKDIPMLLLGAATDIGCFAVVAVAVSHGFGKRVFELDRPTRHMLLFFASHGIVKLSYNLLARRTGRSKKYQHVMDGFSVIIGLWMLANIIVIAVALRRTQSPHRSFFYASGSISIAIVLGQLLAFLWIIWRTKAPVKVKIRWSMSMGAFVPLCVAVIITRLAYTPKDYLSGDWTFNDVVSAVLFQIELNIMTMTVLAPNLPVFFQRASTGGVYFLPGEATNQSRRATDVSQELSLKLNQLRWSGKGEAAVYDGNLPHTTLTSTVSGTGNNGLTKKPSFDSDVILMQRSIEVGSEPNPDPAVVPSEPCE</sequence>
<gene>
    <name evidence="3" type="ORF">BDY17DRAFT_327697</name>
</gene>
<reference evidence="3" key="1">
    <citation type="journal article" date="2020" name="Stud. Mycol.">
        <title>101 Dothideomycetes genomes: a test case for predicting lifestyles and emergence of pathogens.</title>
        <authorList>
            <person name="Haridas S."/>
            <person name="Albert R."/>
            <person name="Binder M."/>
            <person name="Bloem J."/>
            <person name="Labutti K."/>
            <person name="Salamov A."/>
            <person name="Andreopoulos B."/>
            <person name="Baker S."/>
            <person name="Barry K."/>
            <person name="Bills G."/>
            <person name="Bluhm B."/>
            <person name="Cannon C."/>
            <person name="Castanera R."/>
            <person name="Culley D."/>
            <person name="Daum C."/>
            <person name="Ezra D."/>
            <person name="Gonzalez J."/>
            <person name="Henrissat B."/>
            <person name="Kuo A."/>
            <person name="Liang C."/>
            <person name="Lipzen A."/>
            <person name="Lutzoni F."/>
            <person name="Magnuson J."/>
            <person name="Mondo S."/>
            <person name="Nolan M."/>
            <person name="Ohm R."/>
            <person name="Pangilinan J."/>
            <person name="Park H.-J."/>
            <person name="Ramirez L."/>
            <person name="Alfaro M."/>
            <person name="Sun H."/>
            <person name="Tritt A."/>
            <person name="Yoshinaga Y."/>
            <person name="Zwiers L.-H."/>
            <person name="Turgeon B."/>
            <person name="Goodwin S."/>
            <person name="Spatafora J."/>
            <person name="Crous P."/>
            <person name="Grigoriev I."/>
        </authorList>
    </citation>
    <scope>NUCLEOTIDE SEQUENCE</scope>
    <source>
        <strain evidence="3">CBS 113389</strain>
    </source>
</reference>
<dbReference type="InterPro" id="IPR052337">
    <property type="entry name" value="SAT4-like"/>
</dbReference>
<feature type="transmembrane region" description="Helical" evidence="2">
    <location>
        <begin position="192"/>
        <end position="213"/>
    </location>
</feature>
<keyword evidence="4" id="KW-1185">Reference proteome</keyword>
<dbReference type="RefSeq" id="XP_033586330.1">
    <property type="nucleotide sequence ID" value="XM_033737719.1"/>
</dbReference>
<organism evidence="3 4">
    <name type="scientific">Neohortaea acidophila</name>
    <dbReference type="NCBI Taxonomy" id="245834"/>
    <lineage>
        <taxon>Eukaryota</taxon>
        <taxon>Fungi</taxon>
        <taxon>Dikarya</taxon>
        <taxon>Ascomycota</taxon>
        <taxon>Pezizomycotina</taxon>
        <taxon>Dothideomycetes</taxon>
        <taxon>Dothideomycetidae</taxon>
        <taxon>Mycosphaerellales</taxon>
        <taxon>Teratosphaeriaceae</taxon>
        <taxon>Neohortaea</taxon>
    </lineage>
</organism>
<evidence type="ECO:0000256" key="2">
    <source>
        <dbReference type="SAM" id="Phobius"/>
    </source>
</evidence>
<dbReference type="AlphaFoldDB" id="A0A6A6PIA2"/>